<comment type="similarity">
    <text evidence="3">Belongs to the SMC family. SMC1 subfamily.</text>
</comment>
<sequence>MPLTHLELYNFKSYKGHQTIGPFTSFTSVIGPNGAGKSNLMDAISFVLGVKSRELRSSQLRDLVYRGRRIPRGGGEGGVDASYVTGDGSGPIEPDAEAEVEGEEEGEDERQGEEKKAWVMAVFVDKDGKEWKFKRTTSTSGTSSYTLNGVATSYTAYTAFLAKHSILVRARNFLVFQGDVELVASQSPGALTRLIEQISGSLELKPLYETHLASLNSATERANENFGKRRGVNGEIRVFREQKKEVEEFEGVVAKRDELTLRRHLHTLFHIEDSLDTATHTIRTLATSLPPLLSALKEKEETLEEKRREEARVRGVFGKKERGVKKGERGLEGKKPTLITLTTQITHSTGKLRRAQTNKEQLLVEVEKFERALEERRKELGGVRKDAEEAQEKARKASAHNVSLSEESLEEYRKLKSASQKHAITERQALSTLSLQMKADKRGLAQIKDKYEQFEERKKKLSEESASVGERRAELEAKVRDYQGELEKTRQELDNQTSEKNRVSQLTTELNEKLQDVLNKLLQAGMDQRESEREIKLKEVLGGLQRVFPGVRGRVVELCKPTQRKYEAAISVVLGRNIDAIVVDEEKTAIDCIEYMRTQRAGQATFIPLDTIQVKPINDKFRSFTRGARLAVDVIQYEPAVERAIHHACGNALVCDTMEVARWVCYDKGQEVKAVTLEGTVIHKSGLITGGRSTHGNGKKWEEKDLQGLQRVRDNLMGQLHDLQKSKPRGNSEENLIAEITRIESALTVARDDLSACKLRLNGIKEELKHVTSELKETSTALKKAQTAFDSLQEKINELASVVNAAEDQVFAAFCQKIGVENIREYEERQLKVAQEESEARQRFDTMIARLTHQIQFDEEQLQNVQQRLANLEKTIANEQESGAKLEAEKVAVEQEIEEAERALATLQEERDALKEELEEHAKEVDVAKKAAAKATKAYDQALKEIASRNDEIEKLGLERSALYRKCRLEDIKIPLLEGHLKNVPMEENLRNEVAMDVDEDDDGTQRPKKIPDYGIEVDFDALTDEEREDGSSAITAKLDEEISKLSAEIERMAPNMKAIDRLEDVEAKLLETEKEAEKARKETKTAREQFNEVKKRRCELFNKAYNHIAERIDQVYKDLTKGKAAPMGGVAYLSLEDSEEPYLAGVKYHAMPPMKRFRDMEQLSGGEKTVAALALLFAIHSYQPSPFFVLDEVDAALDNTNVAKIANYIRSRASDDFQFIVISLKGSLYERSKSLVGIYRDQDLNSSRTLTLDLTQYDD</sequence>
<gene>
    <name evidence="14" type="ORF">JAAARDRAFT_40501</name>
</gene>
<dbReference type="STRING" id="933084.A0A067PE88"/>
<evidence type="ECO:0000256" key="2">
    <source>
        <dbReference type="ARBA" id="ARBA00004286"/>
    </source>
</evidence>
<comment type="subcellular location">
    <subcellularLocation>
        <location evidence="2">Chromosome</location>
    </subcellularLocation>
    <subcellularLocation>
        <location evidence="1 10">Nucleus</location>
    </subcellularLocation>
</comment>
<evidence type="ECO:0000259" key="13">
    <source>
        <dbReference type="SMART" id="SM00968"/>
    </source>
</evidence>
<feature type="compositionally biased region" description="Acidic residues" evidence="12">
    <location>
        <begin position="94"/>
        <end position="111"/>
    </location>
</feature>
<feature type="region of interest" description="Disordered" evidence="12">
    <location>
        <begin position="76"/>
        <end position="114"/>
    </location>
</feature>
<dbReference type="GO" id="GO:0005634">
    <property type="term" value="C:nucleus"/>
    <property type="evidence" value="ECO:0007669"/>
    <property type="project" value="UniProtKB-SubCell"/>
</dbReference>
<evidence type="ECO:0000256" key="9">
    <source>
        <dbReference type="ARBA" id="ARBA00023306"/>
    </source>
</evidence>
<feature type="coiled-coil region" evidence="11">
    <location>
        <begin position="352"/>
        <end position="407"/>
    </location>
</feature>
<dbReference type="SUPFAM" id="SSF52540">
    <property type="entry name" value="P-loop containing nucleoside triphosphate hydrolases"/>
    <property type="match status" value="2"/>
</dbReference>
<dbReference type="SUPFAM" id="SSF75553">
    <property type="entry name" value="Smc hinge domain"/>
    <property type="match status" value="1"/>
</dbReference>
<evidence type="ECO:0000256" key="8">
    <source>
        <dbReference type="ARBA" id="ARBA00023242"/>
    </source>
</evidence>
<reference evidence="15" key="1">
    <citation type="journal article" date="2014" name="Proc. Natl. Acad. Sci. U.S.A.">
        <title>Extensive sampling of basidiomycete genomes demonstrates inadequacy of the white-rot/brown-rot paradigm for wood decay fungi.</title>
        <authorList>
            <person name="Riley R."/>
            <person name="Salamov A.A."/>
            <person name="Brown D.W."/>
            <person name="Nagy L.G."/>
            <person name="Floudas D."/>
            <person name="Held B.W."/>
            <person name="Levasseur A."/>
            <person name="Lombard V."/>
            <person name="Morin E."/>
            <person name="Otillar R."/>
            <person name="Lindquist E.A."/>
            <person name="Sun H."/>
            <person name="LaButti K.M."/>
            <person name="Schmutz J."/>
            <person name="Jabbour D."/>
            <person name="Luo H."/>
            <person name="Baker S.E."/>
            <person name="Pisabarro A.G."/>
            <person name="Walton J.D."/>
            <person name="Blanchette R.A."/>
            <person name="Henrissat B."/>
            <person name="Martin F."/>
            <person name="Cullen D."/>
            <person name="Hibbett D.S."/>
            <person name="Grigoriev I.V."/>
        </authorList>
    </citation>
    <scope>NUCLEOTIDE SEQUENCE [LARGE SCALE GENOMIC DNA]</scope>
    <source>
        <strain evidence="15">MUCL 33604</strain>
    </source>
</reference>
<evidence type="ECO:0000256" key="10">
    <source>
        <dbReference type="PIRNR" id="PIRNR005719"/>
    </source>
</evidence>
<dbReference type="Gene3D" id="3.40.50.300">
    <property type="entry name" value="P-loop containing nucleotide triphosphate hydrolases"/>
    <property type="match status" value="2"/>
</dbReference>
<dbReference type="AlphaFoldDB" id="A0A067PE88"/>
<dbReference type="GO" id="GO:0003677">
    <property type="term" value="F:DNA binding"/>
    <property type="evidence" value="ECO:0007669"/>
    <property type="project" value="TreeGrafter"/>
</dbReference>
<dbReference type="PIRSF" id="PIRSF005719">
    <property type="entry name" value="SMC"/>
    <property type="match status" value="1"/>
</dbReference>
<evidence type="ECO:0000256" key="5">
    <source>
        <dbReference type="ARBA" id="ARBA00022618"/>
    </source>
</evidence>
<feature type="coiled-coil region" evidence="11">
    <location>
        <begin position="1056"/>
        <end position="1097"/>
    </location>
</feature>
<dbReference type="Gene3D" id="1.20.5.170">
    <property type="match status" value="1"/>
</dbReference>
<dbReference type="InterPro" id="IPR003395">
    <property type="entry name" value="RecF/RecN/SMC_N"/>
</dbReference>
<evidence type="ECO:0000256" key="11">
    <source>
        <dbReference type="SAM" id="Coils"/>
    </source>
</evidence>
<evidence type="ECO:0000256" key="6">
    <source>
        <dbReference type="ARBA" id="ARBA00022776"/>
    </source>
</evidence>
<feature type="coiled-coil region" evidence="11">
    <location>
        <begin position="775"/>
        <end position="809"/>
    </location>
</feature>
<dbReference type="Gene3D" id="3.30.70.1620">
    <property type="match status" value="1"/>
</dbReference>
<dbReference type="GO" id="GO:0008278">
    <property type="term" value="C:cohesin complex"/>
    <property type="evidence" value="ECO:0007669"/>
    <property type="project" value="InterPro"/>
</dbReference>
<keyword evidence="7 11" id="KW-0175">Coiled coil</keyword>
<dbReference type="Pfam" id="PF02463">
    <property type="entry name" value="SMC_N"/>
    <property type="match status" value="1"/>
</dbReference>
<evidence type="ECO:0000256" key="3">
    <source>
        <dbReference type="ARBA" id="ARBA00005597"/>
    </source>
</evidence>
<evidence type="ECO:0000256" key="12">
    <source>
        <dbReference type="SAM" id="MobiDB-lite"/>
    </source>
</evidence>
<evidence type="ECO:0000256" key="4">
    <source>
        <dbReference type="ARBA" id="ARBA00022454"/>
    </source>
</evidence>
<keyword evidence="8 10" id="KW-0539">Nucleus</keyword>
<dbReference type="HOGENOM" id="CLU_001042_0_1_1"/>
<dbReference type="GO" id="GO:0007062">
    <property type="term" value="P:sister chromatid cohesion"/>
    <property type="evidence" value="ECO:0007669"/>
    <property type="project" value="InterPro"/>
</dbReference>
<dbReference type="PANTHER" id="PTHR18937">
    <property type="entry name" value="STRUCTURAL MAINTENANCE OF CHROMOSOMES SMC FAMILY MEMBER"/>
    <property type="match status" value="1"/>
</dbReference>
<name>A0A067PE88_9AGAM</name>
<dbReference type="PANTHER" id="PTHR18937:SF12">
    <property type="entry name" value="STRUCTURAL MAINTENANCE OF CHROMOSOMES PROTEIN"/>
    <property type="match status" value="1"/>
</dbReference>
<keyword evidence="6" id="KW-0498">Mitosis</keyword>
<dbReference type="SMART" id="SM00968">
    <property type="entry name" value="SMC_hinge"/>
    <property type="match status" value="1"/>
</dbReference>
<accession>A0A067PE88</accession>
<dbReference type="FunCoup" id="A0A067PE88">
    <property type="interactions" value="569"/>
</dbReference>
<evidence type="ECO:0000313" key="15">
    <source>
        <dbReference type="Proteomes" id="UP000027265"/>
    </source>
</evidence>
<dbReference type="InterPro" id="IPR010935">
    <property type="entry name" value="SMC_hinge"/>
</dbReference>
<feature type="coiled-coil region" evidence="11">
    <location>
        <begin position="437"/>
        <end position="506"/>
    </location>
</feature>
<dbReference type="EMBL" id="KL197742">
    <property type="protein sequence ID" value="KDQ52155.1"/>
    <property type="molecule type" value="Genomic_DNA"/>
</dbReference>
<keyword evidence="4" id="KW-0158">Chromosome</keyword>
<dbReference type="Gene3D" id="1.20.1060.20">
    <property type="match status" value="1"/>
</dbReference>
<dbReference type="GO" id="GO:0051301">
    <property type="term" value="P:cell division"/>
    <property type="evidence" value="ECO:0007669"/>
    <property type="project" value="UniProtKB-KW"/>
</dbReference>
<dbReference type="GO" id="GO:0005524">
    <property type="term" value="F:ATP binding"/>
    <property type="evidence" value="ECO:0007669"/>
    <property type="project" value="InterPro"/>
</dbReference>
<dbReference type="InterPro" id="IPR027417">
    <property type="entry name" value="P-loop_NTPase"/>
</dbReference>
<protein>
    <recommendedName>
        <fullName evidence="10">Structural maintenance of chromosomes protein</fullName>
    </recommendedName>
</protein>
<dbReference type="OrthoDB" id="5575062at2759"/>
<feature type="domain" description="SMC hinge" evidence="13">
    <location>
        <begin position="549"/>
        <end position="665"/>
    </location>
</feature>
<proteinExistence type="inferred from homology"/>
<organism evidence="14 15">
    <name type="scientific">Jaapia argillacea MUCL 33604</name>
    <dbReference type="NCBI Taxonomy" id="933084"/>
    <lineage>
        <taxon>Eukaryota</taxon>
        <taxon>Fungi</taxon>
        <taxon>Dikarya</taxon>
        <taxon>Basidiomycota</taxon>
        <taxon>Agaricomycotina</taxon>
        <taxon>Agaricomycetes</taxon>
        <taxon>Agaricomycetidae</taxon>
        <taxon>Jaapiales</taxon>
        <taxon>Jaapiaceae</taxon>
        <taxon>Jaapia</taxon>
    </lineage>
</organism>
<dbReference type="Proteomes" id="UP000027265">
    <property type="component" value="Unassembled WGS sequence"/>
</dbReference>
<dbReference type="InterPro" id="IPR028468">
    <property type="entry name" value="Smc1_ABC"/>
</dbReference>
<keyword evidence="9" id="KW-0131">Cell cycle</keyword>
<evidence type="ECO:0000313" key="14">
    <source>
        <dbReference type="EMBL" id="KDQ52155.1"/>
    </source>
</evidence>
<evidence type="ECO:0000256" key="7">
    <source>
        <dbReference type="ARBA" id="ARBA00023054"/>
    </source>
</evidence>
<dbReference type="Pfam" id="PF06470">
    <property type="entry name" value="SMC_hinge"/>
    <property type="match status" value="1"/>
</dbReference>
<feature type="coiled-coil region" evidence="11">
    <location>
        <begin position="848"/>
        <end position="945"/>
    </location>
</feature>
<dbReference type="CDD" id="cd03275">
    <property type="entry name" value="ABC_SMC1_euk"/>
    <property type="match status" value="1"/>
</dbReference>
<dbReference type="InterPro" id="IPR036277">
    <property type="entry name" value="SMC_hinge_sf"/>
</dbReference>
<dbReference type="InterPro" id="IPR024704">
    <property type="entry name" value="SMC"/>
</dbReference>
<keyword evidence="15" id="KW-1185">Reference proteome</keyword>
<evidence type="ECO:0000256" key="1">
    <source>
        <dbReference type="ARBA" id="ARBA00004123"/>
    </source>
</evidence>
<dbReference type="InParanoid" id="A0A067PE88"/>
<dbReference type="GO" id="GO:0016887">
    <property type="term" value="F:ATP hydrolysis activity"/>
    <property type="evidence" value="ECO:0007669"/>
    <property type="project" value="InterPro"/>
</dbReference>
<keyword evidence="5" id="KW-0132">Cell division</keyword>